<protein>
    <recommendedName>
        <fullName evidence="4">Alpha/beta hydrolase</fullName>
    </recommendedName>
</protein>
<gene>
    <name evidence="2" type="ORF">UY67_C0016G0021</name>
</gene>
<reference evidence="2 3" key="1">
    <citation type="journal article" date="2015" name="Nature">
        <title>rRNA introns, odd ribosomes, and small enigmatic genomes across a large radiation of phyla.</title>
        <authorList>
            <person name="Brown C.T."/>
            <person name="Hug L.A."/>
            <person name="Thomas B.C."/>
            <person name="Sharon I."/>
            <person name="Castelle C.J."/>
            <person name="Singh A."/>
            <person name="Wilkins M.J."/>
            <person name="Williams K.H."/>
            <person name="Banfield J.F."/>
        </authorList>
    </citation>
    <scope>NUCLEOTIDE SEQUENCE [LARGE SCALE GENOMIC DNA]</scope>
</reference>
<dbReference type="STRING" id="1618671.UY67_C0016G0021"/>
<evidence type="ECO:0000256" key="1">
    <source>
        <dbReference type="SAM" id="SignalP"/>
    </source>
</evidence>
<name>A0A0G1ZVZ4_9BACT</name>
<dbReference type="Proteomes" id="UP000034273">
    <property type="component" value="Unassembled WGS sequence"/>
</dbReference>
<dbReference type="AlphaFoldDB" id="A0A0G1ZVZ4"/>
<comment type="caution">
    <text evidence="2">The sequence shown here is derived from an EMBL/GenBank/DDBJ whole genome shotgun (WGS) entry which is preliminary data.</text>
</comment>
<feature type="chain" id="PRO_5002541799" description="Alpha/beta hydrolase" evidence="1">
    <location>
        <begin position="25"/>
        <end position="271"/>
    </location>
</feature>
<organism evidence="2 3">
    <name type="scientific">Candidatus Kaiserbacteria bacterium GW2011_GWA2_52_12</name>
    <dbReference type="NCBI Taxonomy" id="1618671"/>
    <lineage>
        <taxon>Bacteria</taxon>
        <taxon>Candidatus Kaiseribacteriota</taxon>
    </lineage>
</organism>
<feature type="signal peptide" evidence="1">
    <location>
        <begin position="1"/>
        <end position="24"/>
    </location>
</feature>
<dbReference type="EMBL" id="LCQW01000016">
    <property type="protein sequence ID" value="KKW23834.1"/>
    <property type="molecule type" value="Genomic_DNA"/>
</dbReference>
<evidence type="ECO:0000313" key="3">
    <source>
        <dbReference type="Proteomes" id="UP000034273"/>
    </source>
</evidence>
<accession>A0A0G1ZVZ4</accession>
<sequence length="271" mass="29888">MNGFFTRAALAFATLAAVNSFAKADEVRAPYAAVYMTQKGEKMFFSVPRDFDAQKPITIVVYFHGLLTDETFEEVLARQRVAEQVEAAVVNAVLVAPSLAARPKKRAALFAKRDSFKKFLKEATAAMAKATRVSPSVFVHARVVIVAYSGGHLPVKMAIARGGIALDGVVLLDAHYGSQKIFAEQAIRFSRQRSGFFVSSYMYASSERGKEFEKMLEKAGVPFTWHFQDGRLSPGSVVVKKIEASGLHYDFVTEAWTQNPITDVLKKAYGQ</sequence>
<proteinExistence type="predicted"/>
<keyword evidence="1" id="KW-0732">Signal</keyword>
<evidence type="ECO:0008006" key="4">
    <source>
        <dbReference type="Google" id="ProtNLM"/>
    </source>
</evidence>
<evidence type="ECO:0000313" key="2">
    <source>
        <dbReference type="EMBL" id="KKW23834.1"/>
    </source>
</evidence>